<dbReference type="Gene3D" id="3.40.30.10">
    <property type="entry name" value="Glutaredoxin"/>
    <property type="match status" value="1"/>
</dbReference>
<dbReference type="CDD" id="cd02947">
    <property type="entry name" value="TRX_family"/>
    <property type="match status" value="1"/>
</dbReference>
<proteinExistence type="predicted"/>
<dbReference type="Proteomes" id="UP000324907">
    <property type="component" value="Unassembled WGS sequence"/>
</dbReference>
<evidence type="ECO:0000256" key="1">
    <source>
        <dbReference type="ARBA" id="ARBA00023157"/>
    </source>
</evidence>
<dbReference type="SUPFAM" id="SSF52833">
    <property type="entry name" value="Thioredoxin-like"/>
    <property type="match status" value="1"/>
</dbReference>
<evidence type="ECO:0000259" key="2">
    <source>
        <dbReference type="PROSITE" id="PS51352"/>
    </source>
</evidence>
<dbReference type="InterPro" id="IPR029071">
    <property type="entry name" value="Ubiquitin-like_domsf"/>
</dbReference>
<evidence type="ECO:0000313" key="6">
    <source>
        <dbReference type="Proteomes" id="UP000324907"/>
    </source>
</evidence>
<dbReference type="PROSITE" id="PS00194">
    <property type="entry name" value="THIOREDOXIN_1"/>
    <property type="match status" value="1"/>
</dbReference>
<feature type="domain" description="Thioredoxin" evidence="2">
    <location>
        <begin position="1"/>
        <end position="115"/>
    </location>
</feature>
<evidence type="ECO:0000313" key="5">
    <source>
        <dbReference type="Proteomes" id="UP000323011"/>
    </source>
</evidence>
<organism evidence="3 5">
    <name type="scientific">Cafeteria roenbergensis</name>
    <name type="common">Marine flagellate</name>
    <dbReference type="NCBI Taxonomy" id="33653"/>
    <lineage>
        <taxon>Eukaryota</taxon>
        <taxon>Sar</taxon>
        <taxon>Stramenopiles</taxon>
        <taxon>Bigyra</taxon>
        <taxon>Opalozoa</taxon>
        <taxon>Bicosoecida</taxon>
        <taxon>Cafeteriaceae</taxon>
        <taxon>Cafeteria</taxon>
    </lineage>
</organism>
<dbReference type="PROSITE" id="PS51352">
    <property type="entry name" value="THIOREDOXIN_2"/>
    <property type="match status" value="1"/>
</dbReference>
<dbReference type="InterPro" id="IPR017937">
    <property type="entry name" value="Thioredoxin_CS"/>
</dbReference>
<dbReference type="EMBL" id="VLTL01000033">
    <property type="protein sequence ID" value="KAA0167564.1"/>
    <property type="molecule type" value="Genomic_DNA"/>
</dbReference>
<dbReference type="AlphaFoldDB" id="A0A5A8CYI7"/>
<reference evidence="5 6" key="1">
    <citation type="submission" date="2019-07" db="EMBL/GenBank/DDBJ databases">
        <title>Genomes of Cafeteria roenbergensis.</title>
        <authorList>
            <person name="Fischer M.G."/>
            <person name="Hackl T."/>
            <person name="Roman M."/>
        </authorList>
    </citation>
    <scope>NUCLEOTIDE SEQUENCE [LARGE SCALE GENOMIC DNA]</scope>
    <source>
        <strain evidence="3 5">BVI</strain>
        <strain evidence="4 6">RCC970-E3</strain>
    </source>
</reference>
<sequence length="324" mass="33127">MAAGRSSPKNLHHAGSEVAFKAILDEHFADLVVVDFFAEWCGPCKMFAPQFESMALRHKTVTFVKVDADNCDGLARNYGVRALPTIVFILKGAKADSVRGADAKAVEAAIERLKPAGGTMLDWGPVGGSASPAASPGEAAFVPYAALAPADKAKADSVVAVCGCTNQVAAAMVQKHKGDVDSATMEVLTSREGAEAFAKDHIPASSTGSLTGHAAAAATAALGSGPGEAPAHAAVPNPTGGATLQFRLGGRPSIRLKESFDKEATVEQVAGYLVTKLPAGATFTLFTRKGASEVPLDMSSTLVAAGLAPRGLVIVNDCVAPAFL</sequence>
<dbReference type="EMBL" id="VLTN01000003">
    <property type="protein sequence ID" value="KAA0156841.1"/>
    <property type="molecule type" value="Genomic_DNA"/>
</dbReference>
<dbReference type="PRINTS" id="PR00421">
    <property type="entry name" value="THIOREDOXIN"/>
</dbReference>
<gene>
    <name evidence="4" type="ORF">FNF28_02778</name>
    <name evidence="3" type="ORF">FNF29_00951</name>
</gene>
<dbReference type="Proteomes" id="UP000323011">
    <property type="component" value="Unassembled WGS sequence"/>
</dbReference>
<dbReference type="PANTHER" id="PTHR46115">
    <property type="entry name" value="THIOREDOXIN-LIKE PROTEIN 1"/>
    <property type="match status" value="1"/>
</dbReference>
<name>A0A5A8CYI7_CAFRO</name>
<dbReference type="CDD" id="cd01767">
    <property type="entry name" value="UBX"/>
    <property type="match status" value="1"/>
</dbReference>
<dbReference type="SUPFAM" id="SSF54236">
    <property type="entry name" value="Ubiquitin-like"/>
    <property type="match status" value="1"/>
</dbReference>
<evidence type="ECO:0000313" key="3">
    <source>
        <dbReference type="EMBL" id="KAA0156841.1"/>
    </source>
</evidence>
<dbReference type="InterPro" id="IPR013766">
    <property type="entry name" value="Thioredoxin_domain"/>
</dbReference>
<keyword evidence="1" id="KW-1015">Disulfide bond</keyword>
<protein>
    <recommendedName>
        <fullName evidence="2">Thioredoxin domain-containing protein</fullName>
    </recommendedName>
</protein>
<evidence type="ECO:0000313" key="4">
    <source>
        <dbReference type="EMBL" id="KAA0167564.1"/>
    </source>
</evidence>
<keyword evidence="5" id="KW-1185">Reference proteome</keyword>
<accession>A0A5A8CYI7</accession>
<dbReference type="Pfam" id="PF00085">
    <property type="entry name" value="Thioredoxin"/>
    <property type="match status" value="1"/>
</dbReference>
<dbReference type="InterPro" id="IPR036249">
    <property type="entry name" value="Thioredoxin-like_sf"/>
</dbReference>
<comment type="caution">
    <text evidence="3">The sequence shown here is derived from an EMBL/GenBank/DDBJ whole genome shotgun (WGS) entry which is preliminary data.</text>
</comment>